<keyword evidence="2" id="KW-1185">Reference proteome</keyword>
<protein>
    <submittedName>
        <fullName evidence="1">Uncharacterized protein</fullName>
    </submittedName>
</protein>
<sequence>MPIDASWPGYAKGTIPDDGFEWIWQDAIPADEPDRDPQVAYIPFGYEKKVLPRGWQKTSANKPLDLDIVFEKDVEIELRDGVKIYADIYRPADVDGSEKRIPIILAHSPYGKGGGGANLMDVVPYRVGVPKSRQSGLEKFEGPDPNEWCQRGYAIVDPNARGSFDSEGNLHMFGRKEGEDAHDIIEHIAQYDWCNGNVGMAGNSWLCVVQYWAAMEKPPHLKCIAPWEGFSDFYRDMSRRGGIPWAPFLKWVLRGVPGRGKQEAVTEMAEQHEIYDQYWESKRVDFTRIDIPAYILGSYSSMLHTMGSIRAWKDINTNKKWLRIHPHQEWYEDYYHQSVDELDRFFTRYLKDVENGWEQTPPVRVSMYRFGQNYPLYDQIESDYPIPCTQYTKLYLSDKHSLQTASSTSTAVHSYNSETSAMVTYDYIFPQKTVLAGFSKLKIYVSCQEHNDLDIYVMLRKLSIDGELMEQSNVPLHELPPDVKTVKDVANVNPTKYLGPTGILRASHREIDPSKSTDYWPHHPHLRTQLITPGDVVELNIGIWPMGIVFEQGEGLRLQVSGKTMVLPEWDNPHVKHMEPKFNKGMHNIHLGGKYADSYVLVPVVP</sequence>
<accession>A0ACC2ZVN0</accession>
<organism evidence="1 2">
    <name type="scientific">Neophaeococcomyces mojaviensis</name>
    <dbReference type="NCBI Taxonomy" id="3383035"/>
    <lineage>
        <taxon>Eukaryota</taxon>
        <taxon>Fungi</taxon>
        <taxon>Dikarya</taxon>
        <taxon>Ascomycota</taxon>
        <taxon>Pezizomycotina</taxon>
        <taxon>Eurotiomycetes</taxon>
        <taxon>Chaetothyriomycetidae</taxon>
        <taxon>Chaetothyriales</taxon>
        <taxon>Chaetothyriales incertae sedis</taxon>
        <taxon>Neophaeococcomyces</taxon>
    </lineage>
</organism>
<dbReference type="EMBL" id="JAPDRQ010000253">
    <property type="protein sequence ID" value="KAJ9651499.1"/>
    <property type="molecule type" value="Genomic_DNA"/>
</dbReference>
<reference evidence="1" key="1">
    <citation type="submission" date="2022-10" db="EMBL/GenBank/DDBJ databases">
        <title>Culturing micro-colonial fungi from biological soil crusts in the Mojave desert and describing Neophaeococcomyces mojavensis, and introducing the new genera and species Taxawa tesnikishii.</title>
        <authorList>
            <person name="Kurbessoian T."/>
            <person name="Stajich J.E."/>
        </authorList>
    </citation>
    <scope>NUCLEOTIDE SEQUENCE</scope>
    <source>
        <strain evidence="1">JES_112</strain>
    </source>
</reference>
<evidence type="ECO:0000313" key="2">
    <source>
        <dbReference type="Proteomes" id="UP001172386"/>
    </source>
</evidence>
<proteinExistence type="predicted"/>
<evidence type="ECO:0000313" key="1">
    <source>
        <dbReference type="EMBL" id="KAJ9651499.1"/>
    </source>
</evidence>
<gene>
    <name evidence="1" type="ORF">H2198_009227</name>
</gene>
<dbReference type="Proteomes" id="UP001172386">
    <property type="component" value="Unassembled WGS sequence"/>
</dbReference>
<name>A0ACC2ZVN0_9EURO</name>
<comment type="caution">
    <text evidence="1">The sequence shown here is derived from an EMBL/GenBank/DDBJ whole genome shotgun (WGS) entry which is preliminary data.</text>
</comment>